<dbReference type="InterPro" id="IPR017946">
    <property type="entry name" value="PLC-like_Pdiesterase_TIM-brl"/>
</dbReference>
<reference evidence="2 3" key="1">
    <citation type="submission" date="2021-04" db="EMBL/GenBank/DDBJ databases">
        <title>novel species isolated from subtropical streams in China.</title>
        <authorList>
            <person name="Lu H."/>
        </authorList>
    </citation>
    <scope>NUCLEOTIDE SEQUENCE [LARGE SCALE GENOMIC DNA]</scope>
    <source>
        <strain evidence="2 3">BYS107W</strain>
    </source>
</reference>
<dbReference type="PANTHER" id="PTHR46211:SF1">
    <property type="entry name" value="GLYCEROPHOSPHODIESTER PHOSPHODIESTERASE, CYTOPLASMIC"/>
    <property type="match status" value="1"/>
</dbReference>
<name>A0A941DFJ4_9BURK</name>
<dbReference type="GO" id="GO:0006629">
    <property type="term" value="P:lipid metabolic process"/>
    <property type="evidence" value="ECO:0007669"/>
    <property type="project" value="InterPro"/>
</dbReference>
<dbReference type="PROSITE" id="PS51704">
    <property type="entry name" value="GP_PDE"/>
    <property type="match status" value="1"/>
</dbReference>
<keyword evidence="3" id="KW-1185">Reference proteome</keyword>
<dbReference type="GO" id="GO:0008889">
    <property type="term" value="F:glycerophosphodiester phosphodiesterase activity"/>
    <property type="evidence" value="ECO:0007669"/>
    <property type="project" value="UniProtKB-EC"/>
</dbReference>
<evidence type="ECO:0000259" key="1">
    <source>
        <dbReference type="PROSITE" id="PS51704"/>
    </source>
</evidence>
<dbReference type="Pfam" id="PF03009">
    <property type="entry name" value="GDPD"/>
    <property type="match status" value="1"/>
</dbReference>
<feature type="domain" description="GP-PDE" evidence="1">
    <location>
        <begin position="5"/>
        <end position="246"/>
    </location>
</feature>
<dbReference type="Proteomes" id="UP000680158">
    <property type="component" value="Unassembled WGS sequence"/>
</dbReference>
<accession>A0A941DFJ4</accession>
<dbReference type="CDD" id="cd08562">
    <property type="entry name" value="GDPD_EcUgpQ_like"/>
    <property type="match status" value="1"/>
</dbReference>
<dbReference type="InterPro" id="IPR030395">
    <property type="entry name" value="GP_PDE_dom"/>
</dbReference>
<evidence type="ECO:0000313" key="3">
    <source>
        <dbReference type="Proteomes" id="UP000680158"/>
    </source>
</evidence>
<organism evidence="2 3">
    <name type="scientific">Undibacterium baiyunense</name>
    <dbReference type="NCBI Taxonomy" id="2828731"/>
    <lineage>
        <taxon>Bacteria</taxon>
        <taxon>Pseudomonadati</taxon>
        <taxon>Pseudomonadota</taxon>
        <taxon>Betaproteobacteria</taxon>
        <taxon>Burkholderiales</taxon>
        <taxon>Oxalobacteraceae</taxon>
        <taxon>Undibacterium</taxon>
    </lineage>
</organism>
<evidence type="ECO:0000313" key="2">
    <source>
        <dbReference type="EMBL" id="MBR7746595.1"/>
    </source>
</evidence>
<gene>
    <name evidence="2" type="primary">ugpQ</name>
    <name evidence="2" type="ORF">KDM92_08380</name>
</gene>
<dbReference type="Gene3D" id="3.20.20.190">
    <property type="entry name" value="Phosphatidylinositol (PI) phosphodiesterase"/>
    <property type="match status" value="1"/>
</dbReference>
<dbReference type="NCBIfam" id="NF006989">
    <property type="entry name" value="PRK09454.1"/>
    <property type="match status" value="1"/>
</dbReference>
<proteinExistence type="predicted"/>
<sequence>MWPYPKIVAHRGGGSLAPENTLAAMACGFSHGYRAVEFDVMLSKDEIPVLMHDSEFGRTIQASGEVATTSAEELLKMDAGSWFNSAFSDVRVPGYEEVFRFCQKHQIWMNVEIKPTPGFEGVTGKVVAALTQELMRECGAQAIPPLFSSFSYEALRSAQQQAPEIARGFLMDSFEPTWQQSLITLEAVALHTNHENLTPDWAKQIKQAGYGLFCYTVNSVERARQVLSWGVDGFCTDRIDLIPANFTSKI</sequence>
<dbReference type="AlphaFoldDB" id="A0A941DFJ4"/>
<protein>
    <submittedName>
        <fullName evidence="2">Glycerophosphodiester phosphodiesterase</fullName>
        <ecNumber evidence="2">3.1.4.46</ecNumber>
    </submittedName>
</protein>
<dbReference type="PANTHER" id="PTHR46211">
    <property type="entry name" value="GLYCEROPHOSPHORYL DIESTER PHOSPHODIESTERASE"/>
    <property type="match status" value="1"/>
</dbReference>
<comment type="caution">
    <text evidence="2">The sequence shown here is derived from an EMBL/GenBank/DDBJ whole genome shotgun (WGS) entry which is preliminary data.</text>
</comment>
<dbReference type="SUPFAM" id="SSF51695">
    <property type="entry name" value="PLC-like phosphodiesterases"/>
    <property type="match status" value="1"/>
</dbReference>
<dbReference type="EMBL" id="JAGSPM010000004">
    <property type="protein sequence ID" value="MBR7746595.1"/>
    <property type="molecule type" value="Genomic_DNA"/>
</dbReference>
<dbReference type="RefSeq" id="WP_212683911.1">
    <property type="nucleotide sequence ID" value="NZ_JAGSPM010000004.1"/>
</dbReference>
<dbReference type="EC" id="3.1.4.46" evidence="2"/>
<keyword evidence="2" id="KW-0378">Hydrolase</keyword>